<sequence length="115" mass="13588">MIDRTYLPYESARKYMDRGMVKWMGFFLSEHTSALTQVGDRIYFTDKFSKEEKSLLLTQVFLNRSRIFLAIRDEKIPYLGQIYDINGEEILLKTEDKIIKIRVLEIVEITLAEGE</sequence>
<proteinExistence type="predicted"/>
<dbReference type="AlphaFoldDB" id="E0NP82"/>
<reference evidence="1 2" key="1">
    <citation type="submission" date="2010-07" db="EMBL/GenBank/DDBJ databases">
        <authorList>
            <person name="Muzny D."/>
            <person name="Qin X."/>
            <person name="Deng J."/>
            <person name="Jiang H."/>
            <person name="Liu Y."/>
            <person name="Qu J."/>
            <person name="Song X.-Z."/>
            <person name="Zhang L."/>
            <person name="Thornton R."/>
            <person name="Coyle M."/>
            <person name="Francisco L."/>
            <person name="Jackson L."/>
            <person name="Javaid M."/>
            <person name="Korchina V."/>
            <person name="Kovar C."/>
            <person name="Mata R."/>
            <person name="Mathew T."/>
            <person name="Ngo R."/>
            <person name="Nguyen L."/>
            <person name="Nguyen N."/>
            <person name="Okwuonu G."/>
            <person name="Ongeri F."/>
            <person name="Pham C."/>
            <person name="Simmons D."/>
            <person name="Wilczek-Boney K."/>
            <person name="Hale W."/>
            <person name="Jakkamsetti A."/>
            <person name="Pham P."/>
            <person name="Ruth R."/>
            <person name="San Lucas F."/>
            <person name="Warren J."/>
            <person name="Zhang J."/>
            <person name="Zhao Z."/>
            <person name="Zhou C."/>
            <person name="Zhu D."/>
            <person name="Lee S."/>
            <person name="Bess C."/>
            <person name="Blankenburg K."/>
            <person name="Forbes L."/>
            <person name="Fu Q."/>
            <person name="Gubbala S."/>
            <person name="Hirani K."/>
            <person name="Jayaseelan J.C."/>
            <person name="Lara F."/>
            <person name="Munidasa M."/>
            <person name="Palculict T."/>
            <person name="Patil S."/>
            <person name="Pu L.-L."/>
            <person name="Saada N."/>
            <person name="Tang L."/>
            <person name="Weissenberger G."/>
            <person name="Zhu Y."/>
            <person name="Hemphill L."/>
            <person name="Shang Y."/>
            <person name="Youmans B."/>
            <person name="Ayvaz T."/>
            <person name="Ross M."/>
            <person name="Santibanez J."/>
            <person name="Aqrawi P."/>
            <person name="Gross S."/>
            <person name="Joshi V."/>
            <person name="Fowler G."/>
            <person name="Nazareth L."/>
            <person name="Reid J."/>
            <person name="Worley K."/>
            <person name="Petrosino J."/>
            <person name="Highlander S."/>
            <person name="Gibbs R."/>
        </authorList>
    </citation>
    <scope>NUCLEOTIDE SEQUENCE [LARGE SCALE GENOMIC DNA]</scope>
    <source>
        <strain evidence="1 2">ATCC BAA-1640</strain>
    </source>
</reference>
<protein>
    <recommendedName>
        <fullName evidence="3">YolD-like protein</fullName>
    </recommendedName>
</protein>
<dbReference type="eggNOG" id="ENOG5033028">
    <property type="taxonomic scope" value="Bacteria"/>
</dbReference>
<dbReference type="EMBL" id="AEEH01000054">
    <property type="protein sequence ID" value="EFM24398.1"/>
    <property type="molecule type" value="Genomic_DNA"/>
</dbReference>
<accession>E0NP82</accession>
<organism evidence="1 2">
    <name type="scientific">Peptoniphilus duerdenii ATCC BAA-1640</name>
    <dbReference type="NCBI Taxonomy" id="862517"/>
    <lineage>
        <taxon>Bacteria</taxon>
        <taxon>Bacillati</taxon>
        <taxon>Bacillota</taxon>
        <taxon>Tissierellia</taxon>
        <taxon>Tissierellales</taxon>
        <taxon>Peptoniphilaceae</taxon>
        <taxon>Peptoniphilus</taxon>
    </lineage>
</organism>
<evidence type="ECO:0008006" key="3">
    <source>
        <dbReference type="Google" id="ProtNLM"/>
    </source>
</evidence>
<dbReference type="HOGENOM" id="CLU_132560_2_0_9"/>
<keyword evidence="2" id="KW-1185">Reference proteome</keyword>
<evidence type="ECO:0000313" key="1">
    <source>
        <dbReference type="EMBL" id="EFM24398.1"/>
    </source>
</evidence>
<comment type="caution">
    <text evidence="1">The sequence shown here is derived from an EMBL/GenBank/DDBJ whole genome shotgun (WGS) entry which is preliminary data.</text>
</comment>
<dbReference type="Proteomes" id="UP000003280">
    <property type="component" value="Unassembled WGS sequence"/>
</dbReference>
<dbReference type="STRING" id="862517.HMPREF9225_1971"/>
<dbReference type="RefSeq" id="WP_008902746.1">
    <property type="nucleotide sequence ID" value="NZ_GL397071.1"/>
</dbReference>
<dbReference type="OrthoDB" id="1644322at2"/>
<name>E0NP82_9FIRM</name>
<gene>
    <name evidence="1" type="ORF">HMPREF9225_1971</name>
</gene>
<evidence type="ECO:0000313" key="2">
    <source>
        <dbReference type="Proteomes" id="UP000003280"/>
    </source>
</evidence>